<dbReference type="InterPro" id="IPR044800">
    <property type="entry name" value="LEC2-like"/>
</dbReference>
<evidence type="ECO:0000256" key="6">
    <source>
        <dbReference type="SAM" id="MobiDB-lite"/>
    </source>
</evidence>
<dbReference type="PANTHER" id="PTHR31140:SF2">
    <property type="entry name" value="B3 DOMAIN-CONTAINING TRANSCRIPTION FACTOR NGA2"/>
    <property type="match status" value="1"/>
</dbReference>
<evidence type="ECO:0000256" key="3">
    <source>
        <dbReference type="ARBA" id="ARBA00023125"/>
    </source>
</evidence>
<dbReference type="InterPro" id="IPR015300">
    <property type="entry name" value="DNA-bd_pseudobarrel_sf"/>
</dbReference>
<dbReference type="AlphaFoldDB" id="A0A2P2NAY8"/>
<name>A0A2P2NAY8_RHIMU</name>
<proteinExistence type="predicted"/>
<keyword evidence="5" id="KW-0539">Nucleus</keyword>
<dbReference type="GO" id="GO:0003677">
    <property type="term" value="F:DNA binding"/>
    <property type="evidence" value="ECO:0007669"/>
    <property type="project" value="UniProtKB-KW"/>
</dbReference>
<dbReference type="GO" id="GO:0005634">
    <property type="term" value="C:nucleus"/>
    <property type="evidence" value="ECO:0007669"/>
    <property type="project" value="UniProtKB-SubCell"/>
</dbReference>
<evidence type="ECO:0000256" key="2">
    <source>
        <dbReference type="ARBA" id="ARBA00023015"/>
    </source>
</evidence>
<dbReference type="PROSITE" id="PS50863">
    <property type="entry name" value="B3"/>
    <property type="match status" value="1"/>
</dbReference>
<dbReference type="Gene3D" id="2.40.330.10">
    <property type="entry name" value="DNA-binding pseudobarrel domain"/>
    <property type="match status" value="1"/>
</dbReference>
<dbReference type="InterPro" id="IPR003340">
    <property type="entry name" value="B3_DNA-bd"/>
</dbReference>
<reference evidence="8" key="1">
    <citation type="submission" date="2018-02" db="EMBL/GenBank/DDBJ databases">
        <title>Rhizophora mucronata_Transcriptome.</title>
        <authorList>
            <person name="Meera S.P."/>
            <person name="Sreeshan A."/>
            <person name="Augustine A."/>
        </authorList>
    </citation>
    <scope>NUCLEOTIDE SEQUENCE</scope>
    <source>
        <tissue evidence="8">Leaf</tissue>
    </source>
</reference>
<protein>
    <recommendedName>
        <fullName evidence="7">TF-B3 domain-containing protein</fullName>
    </recommendedName>
</protein>
<dbReference type="PANTHER" id="PTHR31140">
    <property type="entry name" value="B3 DOMAIN-CONTAINING TRANSCRIPTION FACTOR ABI3"/>
    <property type="match status" value="1"/>
</dbReference>
<accession>A0A2P2NAY8</accession>
<comment type="subcellular location">
    <subcellularLocation>
        <location evidence="1">Nucleus</location>
    </subcellularLocation>
</comment>
<evidence type="ECO:0000256" key="4">
    <source>
        <dbReference type="ARBA" id="ARBA00023163"/>
    </source>
</evidence>
<organism evidence="8">
    <name type="scientific">Rhizophora mucronata</name>
    <name type="common">Asiatic mangrove</name>
    <dbReference type="NCBI Taxonomy" id="61149"/>
    <lineage>
        <taxon>Eukaryota</taxon>
        <taxon>Viridiplantae</taxon>
        <taxon>Streptophyta</taxon>
        <taxon>Embryophyta</taxon>
        <taxon>Tracheophyta</taxon>
        <taxon>Spermatophyta</taxon>
        <taxon>Magnoliopsida</taxon>
        <taxon>eudicotyledons</taxon>
        <taxon>Gunneridae</taxon>
        <taxon>Pentapetalae</taxon>
        <taxon>rosids</taxon>
        <taxon>fabids</taxon>
        <taxon>Malpighiales</taxon>
        <taxon>Rhizophoraceae</taxon>
        <taxon>Rhizophora</taxon>
    </lineage>
</organism>
<feature type="domain" description="TF-B3" evidence="7">
    <location>
        <begin position="1"/>
        <end position="42"/>
    </location>
</feature>
<evidence type="ECO:0000256" key="5">
    <source>
        <dbReference type="ARBA" id="ARBA00023242"/>
    </source>
</evidence>
<keyword evidence="3" id="KW-0238">DNA-binding</keyword>
<dbReference type="SUPFAM" id="SSF101936">
    <property type="entry name" value="DNA-binding pseudobarrel domain"/>
    <property type="match status" value="1"/>
</dbReference>
<sequence length="271" mass="29548">MTKGWSRFVKDKKLDAGDVVSFQRGVGDLGKDRLYIDWRRHLDAPHPTTSSQYYQLPFSSIPWTAWSPLLMRPPPTAPLSARDHIHSSNLSPHINNAYHSGGSAYGYGSYGYGGSNYSNAVKGNPCSSFGSPTFHDMRPATSSPAPRQQVGMAGMMQGQHGGVGYGEAIMYESVPVLQGKAAAKSLRLFGVDMACPITESNDQCDDVLLLSSNTIPPHAKPPPQQQQQPPHSMSTHPPHELRLYNATPFPPIPIPDSLDKRKPSVSLDLDT</sequence>
<dbReference type="GO" id="GO:0003700">
    <property type="term" value="F:DNA-binding transcription factor activity"/>
    <property type="evidence" value="ECO:0007669"/>
    <property type="project" value="InterPro"/>
</dbReference>
<evidence type="ECO:0000256" key="1">
    <source>
        <dbReference type="ARBA" id="ARBA00004123"/>
    </source>
</evidence>
<feature type="compositionally biased region" description="Low complexity" evidence="6">
    <location>
        <begin position="225"/>
        <end position="236"/>
    </location>
</feature>
<evidence type="ECO:0000259" key="7">
    <source>
        <dbReference type="PROSITE" id="PS50863"/>
    </source>
</evidence>
<dbReference type="EMBL" id="GGEC01059144">
    <property type="protein sequence ID" value="MBX39628.1"/>
    <property type="molecule type" value="Transcribed_RNA"/>
</dbReference>
<evidence type="ECO:0000313" key="8">
    <source>
        <dbReference type="EMBL" id="MBX39628.1"/>
    </source>
</evidence>
<keyword evidence="4" id="KW-0804">Transcription</keyword>
<feature type="region of interest" description="Disordered" evidence="6">
    <location>
        <begin position="212"/>
        <end position="271"/>
    </location>
</feature>
<keyword evidence="2" id="KW-0805">Transcription regulation</keyword>